<comment type="caution">
    <text evidence="1">The sequence shown here is derived from an EMBL/GenBank/DDBJ whole genome shotgun (WGS) entry which is preliminary data.</text>
</comment>
<dbReference type="RefSeq" id="WP_160145889.1">
    <property type="nucleotide sequence ID" value="NZ_BIFQ01000001.1"/>
</dbReference>
<accession>A0A401ZFY7</accession>
<keyword evidence="2" id="KW-1185">Reference proteome</keyword>
<dbReference type="AlphaFoldDB" id="A0A401ZFY7"/>
<dbReference type="Proteomes" id="UP000287224">
    <property type="component" value="Unassembled WGS sequence"/>
</dbReference>
<gene>
    <name evidence="1" type="ORF">KDAU_30880</name>
</gene>
<dbReference type="OrthoDB" id="163990at2"/>
<proteinExistence type="predicted"/>
<evidence type="ECO:0008006" key="3">
    <source>
        <dbReference type="Google" id="ProtNLM"/>
    </source>
</evidence>
<protein>
    <recommendedName>
        <fullName evidence="3">DUF488 domain-containing protein</fullName>
    </recommendedName>
</protein>
<dbReference type="EMBL" id="BIFQ01000001">
    <property type="protein sequence ID" value="GCE05759.1"/>
    <property type="molecule type" value="Genomic_DNA"/>
</dbReference>
<reference evidence="2" key="1">
    <citation type="submission" date="2018-12" db="EMBL/GenBank/DDBJ databases">
        <title>Tengunoibacter tsumagoiensis gen. nov., sp. nov., Dictyobacter kobayashii sp. nov., D. alpinus sp. nov., and D. joshuensis sp. nov. and description of Dictyobacteraceae fam. nov. within the order Ktedonobacterales isolated from Tengu-no-mugimeshi.</title>
        <authorList>
            <person name="Wang C.M."/>
            <person name="Zheng Y."/>
            <person name="Sakai Y."/>
            <person name="Toyoda A."/>
            <person name="Minakuchi Y."/>
            <person name="Abe K."/>
            <person name="Yokota A."/>
            <person name="Yabe S."/>
        </authorList>
    </citation>
    <scope>NUCLEOTIDE SEQUENCE [LARGE SCALE GENOMIC DNA]</scope>
    <source>
        <strain evidence="2">S-27</strain>
    </source>
</reference>
<dbReference type="InterPro" id="IPR007438">
    <property type="entry name" value="DUF488"/>
</dbReference>
<evidence type="ECO:0000313" key="2">
    <source>
        <dbReference type="Proteomes" id="UP000287224"/>
    </source>
</evidence>
<evidence type="ECO:0000313" key="1">
    <source>
        <dbReference type="EMBL" id="GCE05759.1"/>
    </source>
</evidence>
<dbReference type="Pfam" id="PF04343">
    <property type="entry name" value="DUF488"/>
    <property type="match status" value="1"/>
</dbReference>
<sequence length="144" mass="16637">MSDVLATPAGTFLYPIGYAAPGSENLVLSLMYSYPQALLLDVRLRARSRWFPAWNRRALEARWGTRYIHEPRFGNVNYQYPRRPIELADPDAVVPWAASLLQQGYHLLVLCACKDYLRCHRKVVVERIYQRCLEGVHDASNRTD</sequence>
<name>A0A401ZFY7_9CHLR</name>
<organism evidence="1 2">
    <name type="scientific">Dictyobacter aurantiacus</name>
    <dbReference type="NCBI Taxonomy" id="1936993"/>
    <lineage>
        <taxon>Bacteria</taxon>
        <taxon>Bacillati</taxon>
        <taxon>Chloroflexota</taxon>
        <taxon>Ktedonobacteria</taxon>
        <taxon>Ktedonobacterales</taxon>
        <taxon>Dictyobacteraceae</taxon>
        <taxon>Dictyobacter</taxon>
    </lineage>
</organism>